<accession>A0A4U8Q957</accession>
<dbReference type="RefSeq" id="WP_070040645.1">
    <property type="nucleotide sequence ID" value="NZ_CABMJZ010000020.1"/>
</dbReference>
<dbReference type="STRING" id="180332.GCA_000797495_04826"/>
<dbReference type="PANTHER" id="PTHR40076">
    <property type="entry name" value="MEMBRANE PROTEIN-RELATED"/>
    <property type="match status" value="1"/>
</dbReference>
<evidence type="ECO:0000313" key="2">
    <source>
        <dbReference type="EMBL" id="TLD01099.1"/>
    </source>
</evidence>
<dbReference type="Pfam" id="PF06161">
    <property type="entry name" value="DUF975"/>
    <property type="match status" value="1"/>
</dbReference>
<organism evidence="2 3">
    <name type="scientific">Robinsoniella peoriensis</name>
    <dbReference type="NCBI Taxonomy" id="180332"/>
    <lineage>
        <taxon>Bacteria</taxon>
        <taxon>Bacillati</taxon>
        <taxon>Bacillota</taxon>
        <taxon>Clostridia</taxon>
        <taxon>Lachnospirales</taxon>
        <taxon>Lachnospiraceae</taxon>
        <taxon>Robinsoniella</taxon>
    </lineage>
</organism>
<dbReference type="OrthoDB" id="9784844at2"/>
<feature type="transmembrane region" description="Helical" evidence="1">
    <location>
        <begin position="129"/>
        <end position="152"/>
    </location>
</feature>
<sequence length="293" mass="34317">MWTRQELKKKGKKVLKKNYWAAVAVCFILAFLGAEYGSSATSIHKYSQREEVRQIRDVEVVKPENRVDNWEILRRLIRGEENNQPLFDPKIDEMISSPFNTITAPVSFVFKVVRADGDLFDRYPVLEGLLIIFAAGGELAFTLLVTNLLLVGGKRFFLETRMESRTRIGRIMFLFRRGRYWNAVKVMFFRSLFTGLWFLTIVGGIIKYYEYLMIPYILAENPQIDRREAFQLSKKMMKGQKWRTFVLELSFLGWEMLSVVTFGLVSIFFTNGYRGATFAELYMTLRNEMTEKM</sequence>
<evidence type="ECO:0000256" key="1">
    <source>
        <dbReference type="SAM" id="Phobius"/>
    </source>
</evidence>
<feature type="transmembrane region" description="Helical" evidence="1">
    <location>
        <begin position="186"/>
        <end position="206"/>
    </location>
</feature>
<dbReference type="EMBL" id="QGQD01000043">
    <property type="protein sequence ID" value="TLD01099.1"/>
    <property type="molecule type" value="Genomic_DNA"/>
</dbReference>
<keyword evidence="3" id="KW-1185">Reference proteome</keyword>
<dbReference type="InterPro" id="IPR010380">
    <property type="entry name" value="DUF975"/>
</dbReference>
<dbReference type="Proteomes" id="UP000306509">
    <property type="component" value="Unassembled WGS sequence"/>
</dbReference>
<keyword evidence="1" id="KW-0472">Membrane</keyword>
<keyword evidence="1" id="KW-1133">Transmembrane helix</keyword>
<gene>
    <name evidence="2" type="ORF">DSM106044_01889</name>
</gene>
<protein>
    <submittedName>
        <fullName evidence="2">Putative membrane protein</fullName>
    </submittedName>
</protein>
<dbReference type="AlphaFoldDB" id="A0A4U8Q957"/>
<feature type="transmembrane region" description="Helical" evidence="1">
    <location>
        <begin position="251"/>
        <end position="273"/>
    </location>
</feature>
<reference evidence="2 3" key="1">
    <citation type="journal article" date="2019" name="Anaerobe">
        <title>Detection of Robinsoniella peoriensis in multiple bone samples of a trauma patient.</title>
        <authorList>
            <person name="Schrottner P."/>
            <person name="Hartwich K."/>
            <person name="Bunk B."/>
            <person name="Schober I."/>
            <person name="Helbig S."/>
            <person name="Rudolph W.W."/>
            <person name="Gunzer F."/>
        </authorList>
    </citation>
    <scope>NUCLEOTIDE SEQUENCE [LARGE SCALE GENOMIC DNA]</scope>
    <source>
        <strain evidence="2 3">DSM 106044</strain>
    </source>
</reference>
<comment type="caution">
    <text evidence="2">The sequence shown here is derived from an EMBL/GenBank/DDBJ whole genome shotgun (WGS) entry which is preliminary data.</text>
</comment>
<proteinExistence type="predicted"/>
<name>A0A4U8Q957_9FIRM</name>
<dbReference type="PANTHER" id="PTHR40076:SF1">
    <property type="entry name" value="MEMBRANE PROTEIN"/>
    <property type="match status" value="1"/>
</dbReference>
<keyword evidence="1" id="KW-0812">Transmembrane</keyword>
<evidence type="ECO:0000313" key="3">
    <source>
        <dbReference type="Proteomes" id="UP000306509"/>
    </source>
</evidence>